<reference evidence="1" key="1">
    <citation type="journal article" date="2015" name="Nature">
        <title>Complex archaea that bridge the gap between prokaryotes and eukaryotes.</title>
        <authorList>
            <person name="Spang A."/>
            <person name="Saw J.H."/>
            <person name="Jorgensen S.L."/>
            <person name="Zaremba-Niedzwiedzka K."/>
            <person name="Martijn J."/>
            <person name="Lind A.E."/>
            <person name="van Eijk R."/>
            <person name="Schleper C."/>
            <person name="Guy L."/>
            <person name="Ettema T.J."/>
        </authorList>
    </citation>
    <scope>NUCLEOTIDE SEQUENCE</scope>
</reference>
<feature type="non-terminal residue" evidence="1">
    <location>
        <position position="265"/>
    </location>
</feature>
<sequence>MEQYNEEELSNAILNAIKFNPKTTNELQFIFTGKYEKRHINNCLYNLQKKGKVISTTSDHSSRPIWTSCVNNNDNKISSKAQKHEYECTITIVFIDLGNVHDSLQICEEFVKRGMISKVYAFADYHFNGYGINPSVNDPTNPHRYSNIKSEDFVEAILNLASIVAYTDDVPLEFIWGTSGPVEINLVNAWQLLSDFAGMLAWHIYADRNGTVHYTDRKPYDMGSDSATFTWSTAVDYVDIVAINHGISTKKLRNRVVVYGKNNIS</sequence>
<protein>
    <submittedName>
        <fullName evidence="1">Uncharacterized protein</fullName>
    </submittedName>
</protein>
<organism evidence="1">
    <name type="scientific">marine sediment metagenome</name>
    <dbReference type="NCBI Taxonomy" id="412755"/>
    <lineage>
        <taxon>unclassified sequences</taxon>
        <taxon>metagenomes</taxon>
        <taxon>ecological metagenomes</taxon>
    </lineage>
</organism>
<dbReference type="AlphaFoldDB" id="A0A0F8YC73"/>
<dbReference type="Gene3D" id="1.10.10.10">
    <property type="entry name" value="Winged helix-like DNA-binding domain superfamily/Winged helix DNA-binding domain"/>
    <property type="match status" value="1"/>
</dbReference>
<proteinExistence type="predicted"/>
<dbReference type="EMBL" id="LAZR01057806">
    <property type="protein sequence ID" value="KKK71290.1"/>
    <property type="molecule type" value="Genomic_DNA"/>
</dbReference>
<evidence type="ECO:0000313" key="1">
    <source>
        <dbReference type="EMBL" id="KKK71290.1"/>
    </source>
</evidence>
<gene>
    <name evidence="1" type="ORF">LCGC14_2915390</name>
</gene>
<accession>A0A0F8YC73</accession>
<comment type="caution">
    <text evidence="1">The sequence shown here is derived from an EMBL/GenBank/DDBJ whole genome shotgun (WGS) entry which is preliminary data.</text>
</comment>
<name>A0A0F8YC73_9ZZZZ</name>
<dbReference type="InterPro" id="IPR036388">
    <property type="entry name" value="WH-like_DNA-bd_sf"/>
</dbReference>